<protein>
    <submittedName>
        <fullName evidence="2">Uncharacterized membrane protein</fullName>
    </submittedName>
</protein>
<feature type="transmembrane region" description="Helical" evidence="1">
    <location>
        <begin position="160"/>
        <end position="179"/>
    </location>
</feature>
<proteinExistence type="predicted"/>
<keyword evidence="1" id="KW-1133">Transmembrane helix</keyword>
<name>A0A1I7KLI5_9BURK</name>
<dbReference type="STRING" id="343013.SAMN04489707_10577"/>
<dbReference type="AlphaFoldDB" id="A0A1I7KLI5"/>
<dbReference type="Proteomes" id="UP000183656">
    <property type="component" value="Unassembled WGS sequence"/>
</dbReference>
<sequence length="240" mass="26133">MRPVMRLCAFFAHLHQHMPWEIALNALALLVALALRPWRMLAPRRLRTPQGPVNESSPLITPLLATLVLLPWMWALPTLTHMPLQLQWSGACLVVLMLGWPLAVLVLVGVGGLAWLLSPAMDWGQALAAMTWQGVVPATLALCLGALLRSLTGTRPFVYVLGRAFLGTVACLFTAGALAQFGGHELPGVDEDLSLVARWLMAWGDGFVTGMLAAVFVAFKPSWLATWSDRLYLPPPGKTD</sequence>
<feature type="transmembrane region" description="Helical" evidence="1">
    <location>
        <begin position="91"/>
        <end position="117"/>
    </location>
</feature>
<keyword evidence="3" id="KW-1185">Reference proteome</keyword>
<organism evidence="2 3">
    <name type="scientific">Paenacidovorax caeni</name>
    <dbReference type="NCBI Taxonomy" id="343013"/>
    <lineage>
        <taxon>Bacteria</taxon>
        <taxon>Pseudomonadati</taxon>
        <taxon>Pseudomonadota</taxon>
        <taxon>Betaproteobacteria</taxon>
        <taxon>Burkholderiales</taxon>
        <taxon>Comamonadaceae</taxon>
        <taxon>Paenacidovorax</taxon>
    </lineage>
</organism>
<reference evidence="2 3" key="1">
    <citation type="submission" date="2016-10" db="EMBL/GenBank/DDBJ databases">
        <authorList>
            <person name="de Groot N.N."/>
        </authorList>
    </citation>
    <scope>NUCLEOTIDE SEQUENCE [LARGE SCALE GENOMIC DNA]</scope>
    <source>
        <strain evidence="2 3">R-24608</strain>
    </source>
</reference>
<keyword evidence="1" id="KW-0472">Membrane</keyword>
<gene>
    <name evidence="2" type="ORF">SAMN04489707_10577</name>
</gene>
<feature type="transmembrane region" description="Helical" evidence="1">
    <location>
        <begin position="20"/>
        <end position="39"/>
    </location>
</feature>
<keyword evidence="1" id="KW-0812">Transmembrane</keyword>
<evidence type="ECO:0000313" key="2">
    <source>
        <dbReference type="EMBL" id="SFU98307.1"/>
    </source>
</evidence>
<feature type="transmembrane region" description="Helical" evidence="1">
    <location>
        <begin position="123"/>
        <end position="148"/>
    </location>
</feature>
<evidence type="ECO:0000313" key="3">
    <source>
        <dbReference type="Proteomes" id="UP000183656"/>
    </source>
</evidence>
<feature type="transmembrane region" description="Helical" evidence="1">
    <location>
        <begin position="59"/>
        <end position="79"/>
    </location>
</feature>
<dbReference type="EMBL" id="FPBX01000057">
    <property type="protein sequence ID" value="SFU98307.1"/>
    <property type="molecule type" value="Genomic_DNA"/>
</dbReference>
<accession>A0A1I7KLI5</accession>
<feature type="transmembrane region" description="Helical" evidence="1">
    <location>
        <begin position="199"/>
        <end position="219"/>
    </location>
</feature>
<evidence type="ECO:0000256" key="1">
    <source>
        <dbReference type="SAM" id="Phobius"/>
    </source>
</evidence>